<evidence type="ECO:0000259" key="9">
    <source>
        <dbReference type="Pfam" id="PF00924"/>
    </source>
</evidence>
<proteinExistence type="predicted"/>
<dbReference type="InterPro" id="IPR006685">
    <property type="entry name" value="MscS_channel_2nd"/>
</dbReference>
<reference evidence="10" key="1">
    <citation type="submission" date="2019-03" db="EMBL/GenBank/DDBJ databases">
        <title>Single cell metagenomics reveals metabolic interactions within the superorganism composed of flagellate Streblomastix strix and complex community of Bacteroidetes bacteria on its surface.</title>
        <authorList>
            <person name="Treitli S.C."/>
            <person name="Kolisko M."/>
            <person name="Husnik F."/>
            <person name="Keeling P."/>
            <person name="Hampl V."/>
        </authorList>
    </citation>
    <scope>NUCLEOTIDE SEQUENCE</scope>
    <source>
        <strain evidence="10">STM</strain>
    </source>
</reference>
<protein>
    <submittedName>
        <fullName evidence="10">Miniconductance mechanosensitive channel YbdG</fullName>
    </submittedName>
</protein>
<dbReference type="Gene3D" id="2.30.30.60">
    <property type="match status" value="1"/>
</dbReference>
<dbReference type="PANTHER" id="PTHR30414">
    <property type="entry name" value="MINICONDUCTANCE MECHANOSENSITIVE CHANNEL YBDG"/>
    <property type="match status" value="1"/>
</dbReference>
<evidence type="ECO:0000256" key="1">
    <source>
        <dbReference type="ARBA" id="ARBA00004429"/>
    </source>
</evidence>
<keyword evidence="4 8" id="KW-0812">Transmembrane</keyword>
<dbReference type="FunFam" id="2.30.30.60:FF:000002">
    <property type="entry name" value="Mechanosensitive ion channel family protein"/>
    <property type="match status" value="1"/>
</dbReference>
<dbReference type="Pfam" id="PF00924">
    <property type="entry name" value="MS_channel_2nd"/>
    <property type="match status" value="1"/>
</dbReference>
<accession>A0A5J4SW66</accession>
<dbReference type="InterPro" id="IPR010920">
    <property type="entry name" value="LSM_dom_sf"/>
</dbReference>
<dbReference type="GO" id="GO:0005886">
    <property type="term" value="C:plasma membrane"/>
    <property type="evidence" value="ECO:0007669"/>
    <property type="project" value="UniProtKB-SubCell"/>
</dbReference>
<dbReference type="EMBL" id="SNRY01000028">
    <property type="protein sequence ID" value="KAA6350439.1"/>
    <property type="molecule type" value="Genomic_DNA"/>
</dbReference>
<comment type="subcellular location">
    <subcellularLocation>
        <location evidence="1">Cell inner membrane</location>
        <topology evidence="1">Multi-pass membrane protein</topology>
    </subcellularLocation>
</comment>
<dbReference type="SUPFAM" id="SSF50182">
    <property type="entry name" value="Sm-like ribonucleoproteins"/>
    <property type="match status" value="1"/>
</dbReference>
<comment type="caution">
    <text evidence="10">The sequence shown here is derived from an EMBL/GenBank/DDBJ whole genome shotgun (WGS) entry which is preliminary data.</text>
</comment>
<evidence type="ECO:0000256" key="3">
    <source>
        <dbReference type="ARBA" id="ARBA00022519"/>
    </source>
</evidence>
<feature type="transmembrane region" description="Helical" evidence="8">
    <location>
        <begin position="113"/>
        <end position="132"/>
    </location>
</feature>
<evidence type="ECO:0000256" key="7">
    <source>
        <dbReference type="ARBA" id="ARBA00023136"/>
    </source>
</evidence>
<gene>
    <name evidence="10" type="ORF">EZS27_002166</name>
</gene>
<dbReference type="InterPro" id="IPR023408">
    <property type="entry name" value="MscS_beta-dom_sf"/>
</dbReference>
<evidence type="ECO:0000256" key="6">
    <source>
        <dbReference type="ARBA" id="ARBA00023016"/>
    </source>
</evidence>
<sequence>MENVVQSINEFLVSWGVNQSIADNIDKAIVFVLILFVAYLADTICRHIILPLITILVRRTKITWDDIVFDKKVMIHLVRIVAPLLIYVFIPFVFPDDAGVLEVIRRICKAAGIFFFICFINALFVAIYQVYTGKEQYRDRPLKGLLQTLQVVLYILGAIWVISVLINESLVGLFAGLGAFAAILMLVFKDSIMGFVSGIQLSANNMLRVGDWITMPKYGADGSVIEVTLNTVKIRNWDNTITTIPPYLLISDSFQNWRGMQESGGRRIKRSINIDMNTVKFCTPEMIDKYRKIHFLKDYIEETERVVHEYNEKNKIDNTLLVNGRRQTNLGVFRAYLNNYLSYYPEINHQMTYMVRHLHPTEKGIPIELYFFASRTDWLFYENVQADIFDHVLAIIPEFDLRVFQDHIFKQE</sequence>
<evidence type="ECO:0000256" key="5">
    <source>
        <dbReference type="ARBA" id="ARBA00022989"/>
    </source>
</evidence>
<evidence type="ECO:0000256" key="2">
    <source>
        <dbReference type="ARBA" id="ARBA00022475"/>
    </source>
</evidence>
<dbReference type="InterPro" id="IPR030192">
    <property type="entry name" value="YbdG"/>
</dbReference>
<keyword evidence="3" id="KW-0997">Cell inner membrane</keyword>
<dbReference type="GO" id="GO:0071470">
    <property type="term" value="P:cellular response to osmotic stress"/>
    <property type="evidence" value="ECO:0007669"/>
    <property type="project" value="InterPro"/>
</dbReference>
<keyword evidence="7 8" id="KW-0472">Membrane</keyword>
<dbReference type="AlphaFoldDB" id="A0A5J4SW66"/>
<feature type="transmembrane region" description="Helical" evidence="8">
    <location>
        <begin position="28"/>
        <end position="53"/>
    </location>
</feature>
<keyword evidence="2" id="KW-1003">Cell membrane</keyword>
<evidence type="ECO:0000313" key="10">
    <source>
        <dbReference type="EMBL" id="KAA6350439.1"/>
    </source>
</evidence>
<keyword evidence="6" id="KW-0346">Stress response</keyword>
<organism evidence="10">
    <name type="scientific">termite gut metagenome</name>
    <dbReference type="NCBI Taxonomy" id="433724"/>
    <lineage>
        <taxon>unclassified sequences</taxon>
        <taxon>metagenomes</taxon>
        <taxon>organismal metagenomes</taxon>
    </lineage>
</organism>
<feature type="transmembrane region" description="Helical" evidence="8">
    <location>
        <begin position="144"/>
        <end position="163"/>
    </location>
</feature>
<dbReference type="GO" id="GO:0008381">
    <property type="term" value="F:mechanosensitive monoatomic ion channel activity"/>
    <property type="evidence" value="ECO:0007669"/>
    <property type="project" value="InterPro"/>
</dbReference>
<feature type="transmembrane region" description="Helical" evidence="8">
    <location>
        <begin position="169"/>
        <end position="188"/>
    </location>
</feature>
<keyword evidence="5 8" id="KW-1133">Transmembrane helix</keyword>
<feature type="domain" description="Mechanosensitive ion channel MscS" evidence="9">
    <location>
        <begin position="190"/>
        <end position="258"/>
    </location>
</feature>
<name>A0A5J4SW66_9ZZZZ</name>
<evidence type="ECO:0000256" key="4">
    <source>
        <dbReference type="ARBA" id="ARBA00022692"/>
    </source>
</evidence>
<dbReference type="PANTHER" id="PTHR30414:SF0">
    <property type="entry name" value="MINICONDUCTANCE MECHANOSENSITIVE CHANNEL YBDG"/>
    <property type="match status" value="1"/>
</dbReference>
<feature type="transmembrane region" description="Helical" evidence="8">
    <location>
        <begin position="73"/>
        <end position="93"/>
    </location>
</feature>
<evidence type="ECO:0000256" key="8">
    <source>
        <dbReference type="SAM" id="Phobius"/>
    </source>
</evidence>